<reference evidence="1" key="1">
    <citation type="submission" date="2015-07" db="EMBL/GenBank/DDBJ databases">
        <title>MeaNS - Measles Nucleotide Surveillance Program.</title>
        <authorList>
            <person name="Tran T."/>
            <person name="Druce J."/>
        </authorList>
    </citation>
    <scope>NUCLEOTIDE SEQUENCE</scope>
    <source>
        <strain evidence="1">UCB-OBI-ISO-001</strain>
        <tissue evidence="1">Gonad</tissue>
    </source>
</reference>
<gene>
    <name evidence="1" type="ORF">OCBIM_22001543mg</name>
</gene>
<name>A0A0L8G2P2_OCTBM</name>
<sequence length="117" mass="13502">MSSHTYFKIGKKGLSCTRLFFSFLSIQVRKDVKKEVQLNKANEILEFTYSQKEKEKCFTVKTHFETDIIYVSNLVHSETSTVVTYNHFVKRNNFGSLNVSTKNEYLASYFTSASCNG</sequence>
<evidence type="ECO:0000313" key="1">
    <source>
        <dbReference type="EMBL" id="KOF71138.1"/>
    </source>
</evidence>
<protein>
    <submittedName>
        <fullName evidence="1">Uncharacterized protein</fullName>
    </submittedName>
</protein>
<accession>A0A0L8G2P2</accession>
<dbReference type="EMBL" id="KQ424353">
    <property type="protein sequence ID" value="KOF71138.1"/>
    <property type="molecule type" value="Genomic_DNA"/>
</dbReference>
<organism evidence="1">
    <name type="scientific">Octopus bimaculoides</name>
    <name type="common">California two-spotted octopus</name>
    <dbReference type="NCBI Taxonomy" id="37653"/>
    <lineage>
        <taxon>Eukaryota</taxon>
        <taxon>Metazoa</taxon>
        <taxon>Spiralia</taxon>
        <taxon>Lophotrochozoa</taxon>
        <taxon>Mollusca</taxon>
        <taxon>Cephalopoda</taxon>
        <taxon>Coleoidea</taxon>
        <taxon>Octopodiformes</taxon>
        <taxon>Octopoda</taxon>
        <taxon>Incirrata</taxon>
        <taxon>Octopodidae</taxon>
        <taxon>Octopus</taxon>
    </lineage>
</organism>
<proteinExistence type="predicted"/>
<dbReference type="AlphaFoldDB" id="A0A0L8G2P2"/>